<dbReference type="RefSeq" id="WP_344359779.1">
    <property type="nucleotide sequence ID" value="NZ_BAAASR010000013.1"/>
</dbReference>
<dbReference type="InterPro" id="IPR020846">
    <property type="entry name" value="MFS_dom"/>
</dbReference>
<dbReference type="PANTHER" id="PTHR23508">
    <property type="entry name" value="CARBOXYLIC ACID TRANSPORTER PROTEIN HOMOLOG"/>
    <property type="match status" value="1"/>
</dbReference>
<dbReference type="PROSITE" id="PS50850">
    <property type="entry name" value="MFS"/>
    <property type="match status" value="1"/>
</dbReference>
<evidence type="ECO:0000259" key="7">
    <source>
        <dbReference type="PROSITE" id="PS50850"/>
    </source>
</evidence>
<dbReference type="SUPFAM" id="SSF103473">
    <property type="entry name" value="MFS general substrate transporter"/>
    <property type="match status" value="1"/>
</dbReference>
<dbReference type="Gene3D" id="1.20.1250.20">
    <property type="entry name" value="MFS general substrate transporter like domains"/>
    <property type="match status" value="1"/>
</dbReference>
<gene>
    <name evidence="8" type="ORF">GCM10010393_23020</name>
</gene>
<feature type="transmembrane region" description="Helical" evidence="6">
    <location>
        <begin position="316"/>
        <end position="340"/>
    </location>
</feature>
<evidence type="ECO:0000256" key="2">
    <source>
        <dbReference type="ARBA" id="ARBA00022692"/>
    </source>
</evidence>
<evidence type="ECO:0000256" key="1">
    <source>
        <dbReference type="ARBA" id="ARBA00004651"/>
    </source>
</evidence>
<feature type="transmembrane region" description="Helical" evidence="6">
    <location>
        <begin position="65"/>
        <end position="83"/>
    </location>
</feature>
<proteinExistence type="predicted"/>
<evidence type="ECO:0000256" key="3">
    <source>
        <dbReference type="ARBA" id="ARBA00022989"/>
    </source>
</evidence>
<keyword evidence="3 6" id="KW-1133">Transmembrane helix</keyword>
<protein>
    <submittedName>
        <fullName evidence="8">Aromatic acid/H+ symport family MFS transporter</fullName>
    </submittedName>
</protein>
<evidence type="ECO:0000256" key="4">
    <source>
        <dbReference type="ARBA" id="ARBA00023136"/>
    </source>
</evidence>
<comment type="caution">
    <text evidence="8">The sequence shown here is derived from an EMBL/GenBank/DDBJ whole genome shotgun (WGS) entry which is preliminary data.</text>
</comment>
<feature type="transmembrane region" description="Helical" evidence="6">
    <location>
        <begin position="125"/>
        <end position="147"/>
    </location>
</feature>
<feature type="transmembrane region" description="Helical" evidence="6">
    <location>
        <begin position="294"/>
        <end position="310"/>
    </location>
</feature>
<feature type="compositionally biased region" description="Low complexity" evidence="5">
    <location>
        <begin position="405"/>
        <end position="422"/>
    </location>
</feature>
<feature type="transmembrane region" description="Helical" evidence="6">
    <location>
        <begin position="95"/>
        <end position="113"/>
    </location>
</feature>
<feature type="transmembrane region" description="Helical" evidence="6">
    <location>
        <begin position="352"/>
        <end position="371"/>
    </location>
</feature>
<evidence type="ECO:0000313" key="8">
    <source>
        <dbReference type="EMBL" id="GAA2490574.1"/>
    </source>
</evidence>
<feature type="transmembrane region" description="Helical" evidence="6">
    <location>
        <begin position="383"/>
        <end position="404"/>
    </location>
</feature>
<dbReference type="Pfam" id="PF07690">
    <property type="entry name" value="MFS_1"/>
    <property type="match status" value="1"/>
</dbReference>
<evidence type="ECO:0000313" key="9">
    <source>
        <dbReference type="Proteomes" id="UP001499942"/>
    </source>
</evidence>
<dbReference type="Proteomes" id="UP001499942">
    <property type="component" value="Unassembled WGS sequence"/>
</dbReference>
<feature type="region of interest" description="Disordered" evidence="5">
    <location>
        <begin position="405"/>
        <end position="428"/>
    </location>
</feature>
<feature type="transmembrane region" description="Helical" evidence="6">
    <location>
        <begin position="225"/>
        <end position="247"/>
    </location>
</feature>
<dbReference type="InterPro" id="IPR011701">
    <property type="entry name" value="MFS"/>
</dbReference>
<keyword evidence="2 6" id="KW-0812">Transmembrane</keyword>
<feature type="transmembrane region" description="Helical" evidence="6">
    <location>
        <begin position="259"/>
        <end position="282"/>
    </location>
</feature>
<dbReference type="PANTHER" id="PTHR23508:SF10">
    <property type="entry name" value="CARBOXYLIC ACID TRANSPORTER PROTEIN HOMOLOG"/>
    <property type="match status" value="1"/>
</dbReference>
<sequence>MATLIAMFEGYDLSVYGATVPALLREPGWNLSKEEAGDTGSLVAAGMLIGAGIAGAAGRRLGSRRLLLSGLSFFSLCMLGSALAEGPDAFAASRLFAGIGLGVVLPTLTAAVGDMSAPRVRARNIAITMAGSCVGSLGAPLLGSWLLPDVSFRVLYLVGAAALLTVVPWAFLRLPESPLYLVRTGRADEAARTAARFGLPAPQPPAASQPRHRFLGLGPLLHRPLVVTTLLFWLMTFCGLLLIFGFSTWLPTLMQTGGFSIGSALTMTCLSWIGAGVGMVPGGVLADRLGPKRVVTGAFLVGAAGLLVISRGPAGWILYLCLLMCGFGLLACQAFVNAYLIGCMPADLRVPALGWSLSVGRLGAIVGPSLGGRILDSGLGLEWNFYFFAATAAVGATAAIAVPTRPAGRPAPRRTTAPIGTADSAAAG</sequence>
<organism evidence="8 9">
    <name type="scientific">Streptomyces gobitricini</name>
    <dbReference type="NCBI Taxonomy" id="68211"/>
    <lineage>
        <taxon>Bacteria</taxon>
        <taxon>Bacillati</taxon>
        <taxon>Actinomycetota</taxon>
        <taxon>Actinomycetes</taxon>
        <taxon>Kitasatosporales</taxon>
        <taxon>Streptomycetaceae</taxon>
        <taxon>Streptomyces</taxon>
    </lineage>
</organism>
<feature type="transmembrane region" description="Helical" evidence="6">
    <location>
        <begin position="39"/>
        <end position="58"/>
    </location>
</feature>
<accession>A0ABN3LUX3</accession>
<comment type="subcellular location">
    <subcellularLocation>
        <location evidence="1">Cell membrane</location>
        <topology evidence="1">Multi-pass membrane protein</topology>
    </subcellularLocation>
</comment>
<evidence type="ECO:0000256" key="5">
    <source>
        <dbReference type="SAM" id="MobiDB-lite"/>
    </source>
</evidence>
<feature type="transmembrane region" description="Helical" evidence="6">
    <location>
        <begin position="153"/>
        <end position="172"/>
    </location>
</feature>
<dbReference type="EMBL" id="BAAASR010000013">
    <property type="protein sequence ID" value="GAA2490574.1"/>
    <property type="molecule type" value="Genomic_DNA"/>
</dbReference>
<name>A0ABN3LUX3_9ACTN</name>
<keyword evidence="4 6" id="KW-0472">Membrane</keyword>
<reference evidence="8 9" key="1">
    <citation type="journal article" date="2019" name="Int. J. Syst. Evol. Microbiol.">
        <title>The Global Catalogue of Microorganisms (GCM) 10K type strain sequencing project: providing services to taxonomists for standard genome sequencing and annotation.</title>
        <authorList>
            <consortium name="The Broad Institute Genomics Platform"/>
            <consortium name="The Broad Institute Genome Sequencing Center for Infectious Disease"/>
            <person name="Wu L."/>
            <person name="Ma J."/>
        </authorList>
    </citation>
    <scope>NUCLEOTIDE SEQUENCE [LARGE SCALE GENOMIC DNA]</scope>
    <source>
        <strain evidence="8 9">JCM 5062</strain>
    </source>
</reference>
<keyword evidence="9" id="KW-1185">Reference proteome</keyword>
<feature type="domain" description="Major facilitator superfamily (MFS) profile" evidence="7">
    <location>
        <begin position="1"/>
        <end position="407"/>
    </location>
</feature>
<dbReference type="InterPro" id="IPR036259">
    <property type="entry name" value="MFS_trans_sf"/>
</dbReference>
<evidence type="ECO:0000256" key="6">
    <source>
        <dbReference type="SAM" id="Phobius"/>
    </source>
</evidence>